<feature type="compositionally biased region" description="Acidic residues" evidence="1">
    <location>
        <begin position="198"/>
        <end position="208"/>
    </location>
</feature>
<feature type="region of interest" description="Disordered" evidence="1">
    <location>
        <begin position="455"/>
        <end position="672"/>
    </location>
</feature>
<protein>
    <submittedName>
        <fullName evidence="2">Uncharacterized protein</fullName>
    </submittedName>
</protein>
<feature type="compositionally biased region" description="Low complexity" evidence="1">
    <location>
        <begin position="599"/>
        <end position="608"/>
    </location>
</feature>
<feature type="compositionally biased region" description="Acidic residues" evidence="1">
    <location>
        <begin position="329"/>
        <end position="338"/>
    </location>
</feature>
<proteinExistence type="predicted"/>
<feature type="compositionally biased region" description="Polar residues" evidence="1">
    <location>
        <begin position="128"/>
        <end position="154"/>
    </location>
</feature>
<feature type="compositionally biased region" description="Acidic residues" evidence="1">
    <location>
        <begin position="297"/>
        <end position="309"/>
    </location>
</feature>
<feature type="compositionally biased region" description="Low complexity" evidence="1">
    <location>
        <begin position="630"/>
        <end position="647"/>
    </location>
</feature>
<comment type="caution">
    <text evidence="2">The sequence shown here is derived from an EMBL/GenBank/DDBJ whole genome shotgun (WGS) entry which is preliminary data.</text>
</comment>
<name>A0ABQ9YKH0_9EUKA</name>
<evidence type="ECO:0000256" key="1">
    <source>
        <dbReference type="SAM" id="MobiDB-lite"/>
    </source>
</evidence>
<feature type="compositionally biased region" description="Basic and acidic residues" evidence="1">
    <location>
        <begin position="274"/>
        <end position="285"/>
    </location>
</feature>
<feature type="compositionally biased region" description="Basic and acidic residues" evidence="1">
    <location>
        <begin position="310"/>
        <end position="328"/>
    </location>
</feature>
<feature type="compositionally biased region" description="Basic and acidic residues" evidence="1">
    <location>
        <begin position="339"/>
        <end position="349"/>
    </location>
</feature>
<feature type="compositionally biased region" description="Basic and acidic residues" evidence="1">
    <location>
        <begin position="504"/>
        <end position="516"/>
    </location>
</feature>
<keyword evidence="3" id="KW-1185">Reference proteome</keyword>
<feature type="compositionally biased region" description="Basic residues" evidence="1">
    <location>
        <begin position="611"/>
        <end position="629"/>
    </location>
</feature>
<evidence type="ECO:0000313" key="3">
    <source>
        <dbReference type="Proteomes" id="UP001281761"/>
    </source>
</evidence>
<dbReference type="Proteomes" id="UP001281761">
    <property type="component" value="Unassembled WGS sequence"/>
</dbReference>
<organism evidence="2 3">
    <name type="scientific">Blattamonas nauphoetae</name>
    <dbReference type="NCBI Taxonomy" id="2049346"/>
    <lineage>
        <taxon>Eukaryota</taxon>
        <taxon>Metamonada</taxon>
        <taxon>Preaxostyla</taxon>
        <taxon>Oxymonadida</taxon>
        <taxon>Blattamonas</taxon>
    </lineage>
</organism>
<accession>A0ABQ9YKH0</accession>
<dbReference type="EMBL" id="JARBJD010000003">
    <property type="protein sequence ID" value="KAK2964242.1"/>
    <property type="molecule type" value="Genomic_DNA"/>
</dbReference>
<feature type="compositionally biased region" description="Polar residues" evidence="1">
    <location>
        <begin position="460"/>
        <end position="472"/>
    </location>
</feature>
<gene>
    <name evidence="2" type="ORF">BLNAU_773</name>
</gene>
<sequence>MDWKGEVFKVLDDHGVLERFRAQLKSSVKLALKGQSKELKPQNRLVVELKESAEYKTTLSLIFDSLQSLHLTNCAALFIPDTQEQSLFSRSDLVQQYLPELERESYLSGDCQNIPVLTYILENRHTSNHSQQAGLTNSTLSVSSSRPKYGSTNAGKRAEIFHDDDDFEEKEETKSRESDKDSPNNSHQNLPANKPKEDESEEESDILEDELRNKQQITTNSSLLNESRTPKGDFSRMLDSALEGDISLQAGSAASPLQHKTKSFSEDDSFEDDSSQHEQSPEGRRGAQIKPSKNDAESDSDAWGMDDDDKSSSGKRQEEQPQPKKSENIFEDSDDFDSDGEKPETKPQPEEPPTAESDTDSHAAQSESDKKSSDDFDDSEDGAFGNTIQTTKEKIVDPDELLSPEEKSHELVADATNPNGVTITETDTAMTAEERRAKFDHSEIAAVEDTDQPVLDTTKHSTSIMDITQTPEPSKVMELMNNSKEEGKATGSDFNDSDDFADSEDQKAKPQNSEKSDDFEDDDDFLTGSKPVAVAKREREPLPKAKSTGTADNLNFDFSDDDEPVVIPKAKSKAKKTGRIGGTILSGNDSGDDDEPVDSSYINFSSSSGGRAKRRQLFSKPKPKNKTKAKSAPVPKTSGSPSRTGTSSPGGSGSPGRRHVADEAEDISDDDF</sequence>
<evidence type="ECO:0000313" key="2">
    <source>
        <dbReference type="EMBL" id="KAK2964242.1"/>
    </source>
</evidence>
<reference evidence="2 3" key="1">
    <citation type="journal article" date="2022" name="bioRxiv">
        <title>Genomics of Preaxostyla Flagellates Illuminates Evolutionary Transitions and the Path Towards Mitochondrial Loss.</title>
        <authorList>
            <person name="Novak L.V.F."/>
            <person name="Treitli S.C."/>
            <person name="Pyrih J."/>
            <person name="Halakuc P."/>
            <person name="Pipaliya S.V."/>
            <person name="Vacek V."/>
            <person name="Brzon O."/>
            <person name="Soukal P."/>
            <person name="Eme L."/>
            <person name="Dacks J.B."/>
            <person name="Karnkowska A."/>
            <person name="Elias M."/>
            <person name="Hampl V."/>
        </authorList>
    </citation>
    <scope>NUCLEOTIDE SEQUENCE [LARGE SCALE GENOMIC DNA]</scope>
    <source>
        <strain evidence="2">NAU3</strain>
        <tissue evidence="2">Gut</tissue>
    </source>
</reference>
<feature type="compositionally biased region" description="Basic and acidic residues" evidence="1">
    <location>
        <begin position="171"/>
        <end position="182"/>
    </location>
</feature>
<feature type="compositionally biased region" description="Acidic residues" evidence="1">
    <location>
        <begin position="663"/>
        <end position="672"/>
    </location>
</feature>
<feature type="compositionally biased region" description="Polar residues" evidence="1">
    <location>
        <begin position="214"/>
        <end position="227"/>
    </location>
</feature>
<feature type="region of interest" description="Disordered" evidence="1">
    <location>
        <begin position="127"/>
        <end position="422"/>
    </location>
</feature>